<dbReference type="Proteomes" id="UP001375743">
    <property type="component" value="Unassembled WGS sequence"/>
</dbReference>
<comment type="caution">
    <text evidence="4">The sequence shown here is derived from an EMBL/GenBank/DDBJ whole genome shotgun (WGS) entry which is preliminary data.</text>
</comment>
<dbReference type="PANTHER" id="PTHR36505:SF1">
    <property type="entry name" value="BLR1072 PROTEIN"/>
    <property type="match status" value="1"/>
</dbReference>
<keyword evidence="5" id="KW-1185">Reference proteome</keyword>
<dbReference type="InterPro" id="IPR011033">
    <property type="entry name" value="PRC_barrel-like_sf"/>
</dbReference>
<feature type="signal peptide" evidence="2">
    <location>
        <begin position="1"/>
        <end position="22"/>
    </location>
</feature>
<organism evidence="4 5">
    <name type="scientific">Benzoatithermus flavus</name>
    <dbReference type="NCBI Taxonomy" id="3108223"/>
    <lineage>
        <taxon>Bacteria</taxon>
        <taxon>Pseudomonadati</taxon>
        <taxon>Pseudomonadota</taxon>
        <taxon>Alphaproteobacteria</taxon>
        <taxon>Geminicoccales</taxon>
        <taxon>Geminicoccaceae</taxon>
        <taxon>Benzoatithermus</taxon>
    </lineage>
</organism>
<name>A0ABU8XK32_9PROT</name>
<dbReference type="RefSeq" id="WP_418157428.1">
    <property type="nucleotide sequence ID" value="NZ_JBBLZC010000001.1"/>
</dbReference>
<dbReference type="Pfam" id="PF05239">
    <property type="entry name" value="PRC"/>
    <property type="match status" value="1"/>
</dbReference>
<evidence type="ECO:0000313" key="5">
    <source>
        <dbReference type="Proteomes" id="UP001375743"/>
    </source>
</evidence>
<evidence type="ECO:0000256" key="2">
    <source>
        <dbReference type="SAM" id="SignalP"/>
    </source>
</evidence>
<dbReference type="InterPro" id="IPR027275">
    <property type="entry name" value="PRC-brl_dom"/>
</dbReference>
<feature type="compositionally biased region" description="Polar residues" evidence="1">
    <location>
        <begin position="79"/>
        <end position="92"/>
    </location>
</feature>
<accession>A0ABU8XK32</accession>
<gene>
    <name evidence="4" type="ORF">U1T56_00295</name>
</gene>
<evidence type="ECO:0000256" key="1">
    <source>
        <dbReference type="SAM" id="MobiDB-lite"/>
    </source>
</evidence>
<dbReference type="SUPFAM" id="SSF50346">
    <property type="entry name" value="PRC-barrel domain"/>
    <property type="match status" value="1"/>
</dbReference>
<feature type="compositionally biased region" description="Low complexity" evidence="1">
    <location>
        <begin position="27"/>
        <end position="45"/>
    </location>
</feature>
<feature type="region of interest" description="Disordered" evidence="1">
    <location>
        <begin position="27"/>
        <end position="93"/>
    </location>
</feature>
<feature type="domain" description="PRC-barrel" evidence="3">
    <location>
        <begin position="101"/>
        <end position="168"/>
    </location>
</feature>
<evidence type="ECO:0000313" key="4">
    <source>
        <dbReference type="EMBL" id="MEK0081575.1"/>
    </source>
</evidence>
<reference evidence="4 5" key="1">
    <citation type="submission" date="2024-01" db="EMBL/GenBank/DDBJ databases">
        <title>Multi-omics insights into the function and evolution of sodium benzoate biodegradation pathways in Benzoatithermus flavus gen. nov., sp. nov. from hot spring.</title>
        <authorList>
            <person name="Hu C.-J."/>
            <person name="Li W.-J."/>
        </authorList>
    </citation>
    <scope>NUCLEOTIDE SEQUENCE [LARGE SCALE GENOMIC DNA]</scope>
    <source>
        <strain evidence="4 5">SYSU G07066</strain>
    </source>
</reference>
<sequence>MRAKLTTTALALTLIVPGLALAQQQSGATNPPAAATAPGASGMSTSPTVGTTAPSTTHDTMGATGTRTQGADTAAGDTGTMSNTSPATTTAVDNPLYNMKGEQIVGQNVYGPNGEEIGEIDNVVMSKEGKQAAAVIGVGGFLGIGERKVAIPLDQLHMGTDNKLTTSMTKDQINSMQPYEESGWSKLDPSGTIHDWMNR</sequence>
<evidence type="ECO:0000259" key="3">
    <source>
        <dbReference type="Pfam" id="PF05239"/>
    </source>
</evidence>
<proteinExistence type="predicted"/>
<feature type="compositionally biased region" description="Polar residues" evidence="1">
    <location>
        <begin position="46"/>
        <end position="71"/>
    </location>
</feature>
<dbReference type="Gene3D" id="2.30.30.240">
    <property type="entry name" value="PRC-barrel domain"/>
    <property type="match status" value="1"/>
</dbReference>
<dbReference type="PANTHER" id="PTHR36505">
    <property type="entry name" value="BLR1072 PROTEIN"/>
    <property type="match status" value="1"/>
</dbReference>
<dbReference type="EMBL" id="JBBLZC010000001">
    <property type="protein sequence ID" value="MEK0081575.1"/>
    <property type="molecule type" value="Genomic_DNA"/>
</dbReference>
<keyword evidence="2" id="KW-0732">Signal</keyword>
<feature type="chain" id="PRO_5045648974" evidence="2">
    <location>
        <begin position="23"/>
        <end position="199"/>
    </location>
</feature>
<protein>
    <submittedName>
        <fullName evidence="4">PRC-barrel domain-containing protein</fullName>
    </submittedName>
</protein>